<proteinExistence type="predicted"/>
<name>A0A7Y9I309_9ACTN</name>
<dbReference type="InterPro" id="IPR006037">
    <property type="entry name" value="RCK_C"/>
</dbReference>
<gene>
    <name evidence="4" type="ORF">BKA15_000621</name>
</gene>
<dbReference type="Pfam" id="PF02254">
    <property type="entry name" value="TrkA_N"/>
    <property type="match status" value="2"/>
</dbReference>
<dbReference type="Proteomes" id="UP000569914">
    <property type="component" value="Unassembled WGS sequence"/>
</dbReference>
<comment type="caution">
    <text evidence="4">The sequence shown here is derived from an EMBL/GenBank/DDBJ whole genome shotgun (WGS) entry which is preliminary data.</text>
</comment>
<dbReference type="AlphaFoldDB" id="A0A7Y9I309"/>
<organism evidence="4 5">
    <name type="scientific">Microlunatus parietis</name>
    <dbReference type="NCBI Taxonomy" id="682979"/>
    <lineage>
        <taxon>Bacteria</taxon>
        <taxon>Bacillati</taxon>
        <taxon>Actinomycetota</taxon>
        <taxon>Actinomycetes</taxon>
        <taxon>Propionibacteriales</taxon>
        <taxon>Propionibacteriaceae</taxon>
        <taxon>Microlunatus</taxon>
    </lineage>
</organism>
<dbReference type="Gene3D" id="3.40.50.720">
    <property type="entry name" value="NAD(P)-binding Rossmann-like Domain"/>
    <property type="match status" value="2"/>
</dbReference>
<evidence type="ECO:0000256" key="1">
    <source>
        <dbReference type="SAM" id="Phobius"/>
    </source>
</evidence>
<dbReference type="EMBL" id="JACCBU010000001">
    <property type="protein sequence ID" value="NYE69292.1"/>
    <property type="molecule type" value="Genomic_DNA"/>
</dbReference>
<dbReference type="GO" id="GO:0008324">
    <property type="term" value="F:monoatomic cation transmembrane transporter activity"/>
    <property type="evidence" value="ECO:0007669"/>
    <property type="project" value="InterPro"/>
</dbReference>
<feature type="transmembrane region" description="Helical" evidence="1">
    <location>
        <begin position="279"/>
        <end position="304"/>
    </location>
</feature>
<dbReference type="GO" id="GO:0006813">
    <property type="term" value="P:potassium ion transport"/>
    <property type="evidence" value="ECO:0007669"/>
    <property type="project" value="InterPro"/>
</dbReference>
<feature type="domain" description="RCK N-terminal" evidence="2">
    <location>
        <begin position="324"/>
        <end position="445"/>
    </location>
</feature>
<feature type="transmembrane region" description="Helical" evidence="1">
    <location>
        <begin position="233"/>
        <end position="251"/>
    </location>
</feature>
<dbReference type="PROSITE" id="PS51202">
    <property type="entry name" value="RCK_C"/>
    <property type="match status" value="1"/>
</dbReference>
<dbReference type="InterPro" id="IPR036721">
    <property type="entry name" value="RCK_C_sf"/>
</dbReference>
<sequence length="558" mass="58540">MTKLAEPVDQASAGATGHVVIIGSSSTTIRLAEELERAGERVIVIVHGSADPGVVADLQLIGAEAELSQQVRPAELRRAGIQRAKAAVIVGDDDVFAIRVALAIEELNPTVRLVIELNNPELGSRLGPLFGEHVVLSSAELAAPAFVAAALASTATRTFEIGGRLVVAGPRSEVGGTELAVLGDSAGYGIDAVLPPTGDVVLGTELIGDRDISVRRSGVIGALTYVFDRRVRIVLLGLVILIVLSTLYFHLAGSDWVTALYRALTASTDTGLEVDDLSIGYRFGAVVIQLFGLVLSSGITAVIVDALISSRLAVLTGGIRGRPRHHVVVCGLGRIGTSVASRLRERQVPVVAIEHNEGAPGVLWARQAKIPVIIAPATDAAAQLAAGISRADAVLALTDDDAANLEIGLVAKEANPDVRVVLRLYDHELADRIERRLGLRPTRSVSMLAAPAFASAALGRRGEVIFPVGRRVLLFTEVTVQPGSNAPGRRLASLSERGSCRVLAYSPAGRPWTWQLTNPVLRPGDRIAVAATRAGLARLLLTTKQLNGTAPTDPDSPA</sequence>
<keyword evidence="5" id="KW-1185">Reference proteome</keyword>
<protein>
    <submittedName>
        <fullName evidence="4">Trk K+ transport system NAD-binding subunit</fullName>
    </submittedName>
</protein>
<dbReference type="InterPro" id="IPR003148">
    <property type="entry name" value="RCK_N"/>
</dbReference>
<evidence type="ECO:0000259" key="3">
    <source>
        <dbReference type="PROSITE" id="PS51202"/>
    </source>
</evidence>
<dbReference type="RefSeq" id="WP_179748036.1">
    <property type="nucleotide sequence ID" value="NZ_JACCBU010000001.1"/>
</dbReference>
<dbReference type="SUPFAM" id="SSF116726">
    <property type="entry name" value="TrkA C-terminal domain-like"/>
    <property type="match status" value="1"/>
</dbReference>
<dbReference type="SUPFAM" id="SSF51735">
    <property type="entry name" value="NAD(P)-binding Rossmann-fold domains"/>
    <property type="match status" value="2"/>
</dbReference>
<evidence type="ECO:0000313" key="4">
    <source>
        <dbReference type="EMBL" id="NYE69292.1"/>
    </source>
</evidence>
<dbReference type="InterPro" id="IPR036291">
    <property type="entry name" value="NAD(P)-bd_dom_sf"/>
</dbReference>
<accession>A0A7Y9I309</accession>
<keyword evidence="1" id="KW-0812">Transmembrane</keyword>
<evidence type="ECO:0000259" key="2">
    <source>
        <dbReference type="PROSITE" id="PS51201"/>
    </source>
</evidence>
<dbReference type="InterPro" id="IPR050721">
    <property type="entry name" value="Trk_Ktr_HKT_K-transport"/>
</dbReference>
<evidence type="ECO:0000313" key="5">
    <source>
        <dbReference type="Proteomes" id="UP000569914"/>
    </source>
</evidence>
<keyword evidence="1" id="KW-1133">Transmembrane helix</keyword>
<dbReference type="PROSITE" id="PS51201">
    <property type="entry name" value="RCK_N"/>
    <property type="match status" value="1"/>
</dbReference>
<feature type="domain" description="RCK C-terminal" evidence="3">
    <location>
        <begin position="463"/>
        <end position="545"/>
    </location>
</feature>
<dbReference type="PANTHER" id="PTHR43833">
    <property type="entry name" value="POTASSIUM CHANNEL PROTEIN 2-RELATED-RELATED"/>
    <property type="match status" value="1"/>
</dbReference>
<reference evidence="4 5" key="1">
    <citation type="submission" date="2020-07" db="EMBL/GenBank/DDBJ databases">
        <title>Sequencing the genomes of 1000 actinobacteria strains.</title>
        <authorList>
            <person name="Klenk H.-P."/>
        </authorList>
    </citation>
    <scope>NUCLEOTIDE SEQUENCE [LARGE SCALE GENOMIC DNA]</scope>
    <source>
        <strain evidence="4 5">DSM 22083</strain>
    </source>
</reference>
<keyword evidence="1" id="KW-0472">Membrane</keyword>
<dbReference type="PANTHER" id="PTHR43833:SF11">
    <property type="entry name" value="VOLTAGE-GATED POTASSIUM CHANNEL KCH"/>
    <property type="match status" value="1"/>
</dbReference>